<dbReference type="SUPFAM" id="SSF49464">
    <property type="entry name" value="Carboxypeptidase regulatory domain-like"/>
    <property type="match status" value="1"/>
</dbReference>
<evidence type="ECO:0000256" key="3">
    <source>
        <dbReference type="ARBA" id="ARBA00022452"/>
    </source>
</evidence>
<keyword evidence="6 8" id="KW-0472">Membrane</keyword>
<evidence type="ECO:0000256" key="6">
    <source>
        <dbReference type="ARBA" id="ARBA00023136"/>
    </source>
</evidence>
<dbReference type="Pfam" id="PF00593">
    <property type="entry name" value="TonB_dep_Rec_b-barrel"/>
    <property type="match status" value="1"/>
</dbReference>
<proteinExistence type="inferred from homology"/>
<dbReference type="InterPro" id="IPR000531">
    <property type="entry name" value="Beta-barrel_TonB"/>
</dbReference>
<keyword evidence="5 9" id="KW-0798">TonB box</keyword>
<dbReference type="Gene3D" id="2.60.40.1120">
    <property type="entry name" value="Carboxypeptidase-like, regulatory domain"/>
    <property type="match status" value="1"/>
</dbReference>
<evidence type="ECO:0000256" key="1">
    <source>
        <dbReference type="ARBA" id="ARBA00004571"/>
    </source>
</evidence>
<dbReference type="NCBIfam" id="TIGR04057">
    <property type="entry name" value="SusC_RagA_signa"/>
    <property type="match status" value="1"/>
</dbReference>
<evidence type="ECO:0000256" key="4">
    <source>
        <dbReference type="ARBA" id="ARBA00022692"/>
    </source>
</evidence>
<keyword evidence="2 8" id="KW-0813">Transport</keyword>
<comment type="caution">
    <text evidence="13">The sequence shown here is derived from an EMBL/GenBank/DDBJ whole genome shotgun (WGS) entry which is preliminary data.</text>
</comment>
<dbReference type="SUPFAM" id="SSF56935">
    <property type="entry name" value="Porins"/>
    <property type="match status" value="1"/>
</dbReference>
<dbReference type="Pfam" id="PF07715">
    <property type="entry name" value="Plug"/>
    <property type="match status" value="1"/>
</dbReference>
<dbReference type="NCBIfam" id="TIGR04056">
    <property type="entry name" value="OMP_RagA_SusC"/>
    <property type="match status" value="1"/>
</dbReference>
<comment type="subcellular location">
    <subcellularLocation>
        <location evidence="1 8">Cell outer membrane</location>
        <topology evidence="1 8">Multi-pass membrane protein</topology>
    </subcellularLocation>
</comment>
<dbReference type="Pfam" id="PF13715">
    <property type="entry name" value="CarbopepD_reg_2"/>
    <property type="match status" value="1"/>
</dbReference>
<dbReference type="InterPro" id="IPR023997">
    <property type="entry name" value="TonB-dep_OMP_SusC/RagA_CS"/>
</dbReference>
<keyword evidence="10" id="KW-0732">Signal</keyword>
<sequence length="1052" mass="114784">MKLKLLFLLLIFVPVGLLAQEQITGTVSSVGDGMPLPGTSVVVKGTTIGTTTDFDGNYVLSNVPSNASLIFSYIGFLRAEVAVNGQATINIALEENAQQLEEVVLTGYSTERKVDNTGAVTVVELGPIEGQSLSSGNAMQALQGRVAGLYVEKSGDPTGLSSRILIRGITTLGNNDPLYVIDGVPTTRQEVFASLNPDVIESIQVLKDASASSLYGARAGNGVIVVSTKNRTKGGEKVSISFNSNLSVQSERKQRYDMLNSVQRGQALWQASVNDGADPTGGYGEIYNFDWNGDFSNPSLNSVSLQPFVGGDPNVPAGDTNWQDETYKTGFLFNNEVTITAGSDKSSLLINLGHLKNTGMLKNTGYERYTAKLNSSTSLFNDKLKVGVNTQFSTSDETLAASDVGGAPTPSLAISLAPSIPLFDSNGNYGGPIGAGYSDRNNPVLMQYLNRWDNAEKNNFFGNVYTELQILKNLNFRTSLGLDFSDFKKKNIEPRVNNGFVTRGTNSLIYDTNKFTSLILSNTLNYNVELGDHRFGVLLGTESIKNDLSTIFAKADEFAVESESYFVLNAATGARTNQGFTTGNRLLSQFGKLNYAFSDRYLASVTVRRDGSSRFGKNNRYGIFPAATVGWRVSNESFLKDNETISNLKLRAGYGEVGNQEIGDLSRFGIYESRYGPNKTQYTGDFFDIYYNIGTAYDINGNNTGTLPSGFVSTQAENPDLKWETTKEFNYGIDFGLFKNAITGSFDYFTRETSDILITPPIASTIGEGQQRVLNGASTETNGWEFSLSYDKYYDNGFNFGVTTNFSSFKDKITYLPEEVRAGYPGTADNSIIGQSQFSIFGYKTDGLFQSQAEADAAPTGGVQTGNSRPGGIKIVDLNNDGVIDGDDRDFIGTTLPELEYGIRINMGYKNLDVSIFGSGVTGRIGADPYIFWNNFTQGRENAGLGVLNAWTPTNTNTDVPSLSLVNNFTDTSDYIFRNNSYFKLRNLQIGYSLPQDIIENWGGMSRFRVYVQGENLFWITPKDYIGSDPERVDVNRIPVPTSISLGLNLNF</sequence>
<evidence type="ECO:0000256" key="9">
    <source>
        <dbReference type="RuleBase" id="RU003357"/>
    </source>
</evidence>
<dbReference type="InterPro" id="IPR012910">
    <property type="entry name" value="Plug_dom"/>
</dbReference>
<dbReference type="Gene3D" id="2.40.170.20">
    <property type="entry name" value="TonB-dependent receptor, beta-barrel domain"/>
    <property type="match status" value="1"/>
</dbReference>
<evidence type="ECO:0000256" key="2">
    <source>
        <dbReference type="ARBA" id="ARBA00022448"/>
    </source>
</evidence>
<reference evidence="13 14" key="1">
    <citation type="submission" date="2019-03" db="EMBL/GenBank/DDBJ databases">
        <title>Genomic Encyclopedia of Type Strains, Phase III (KMG-III): the genomes of soil and plant-associated and newly described type strains.</title>
        <authorList>
            <person name="Whitman W."/>
        </authorList>
    </citation>
    <scope>NUCLEOTIDE SEQUENCE [LARGE SCALE GENOMIC DNA]</scope>
    <source>
        <strain evidence="13 14">CECT 8455</strain>
    </source>
</reference>
<evidence type="ECO:0000259" key="11">
    <source>
        <dbReference type="Pfam" id="PF00593"/>
    </source>
</evidence>
<feature type="chain" id="PRO_5020631469" evidence="10">
    <location>
        <begin position="20"/>
        <end position="1052"/>
    </location>
</feature>
<dbReference type="InterPro" id="IPR036942">
    <property type="entry name" value="Beta-barrel_TonB_sf"/>
</dbReference>
<gene>
    <name evidence="13" type="ORF">DFQ03_1286</name>
</gene>
<evidence type="ECO:0000313" key="14">
    <source>
        <dbReference type="Proteomes" id="UP000295274"/>
    </source>
</evidence>
<dbReference type="OrthoDB" id="9768177at2"/>
<feature type="domain" description="TonB-dependent receptor plug" evidence="12">
    <location>
        <begin position="113"/>
        <end position="223"/>
    </location>
</feature>
<dbReference type="PROSITE" id="PS52016">
    <property type="entry name" value="TONB_DEPENDENT_REC_3"/>
    <property type="match status" value="1"/>
</dbReference>
<evidence type="ECO:0000313" key="13">
    <source>
        <dbReference type="EMBL" id="TDS16799.1"/>
    </source>
</evidence>
<name>A0A4R7D6M1_9FLAO</name>
<keyword evidence="3 8" id="KW-1134">Transmembrane beta strand</keyword>
<comment type="similarity">
    <text evidence="8 9">Belongs to the TonB-dependent receptor family.</text>
</comment>
<keyword evidence="14" id="KW-1185">Reference proteome</keyword>
<dbReference type="Proteomes" id="UP000295274">
    <property type="component" value="Unassembled WGS sequence"/>
</dbReference>
<dbReference type="Gene3D" id="2.170.130.10">
    <property type="entry name" value="TonB-dependent receptor, plug domain"/>
    <property type="match status" value="1"/>
</dbReference>
<keyword evidence="7 8" id="KW-0998">Cell outer membrane</keyword>
<feature type="domain" description="TonB-dependent receptor-like beta-barrel" evidence="11">
    <location>
        <begin position="424"/>
        <end position="1017"/>
    </location>
</feature>
<dbReference type="GO" id="GO:0009279">
    <property type="term" value="C:cell outer membrane"/>
    <property type="evidence" value="ECO:0007669"/>
    <property type="project" value="UniProtKB-SubCell"/>
</dbReference>
<evidence type="ECO:0000256" key="5">
    <source>
        <dbReference type="ARBA" id="ARBA00023077"/>
    </source>
</evidence>
<feature type="signal peptide" evidence="10">
    <location>
        <begin position="1"/>
        <end position="19"/>
    </location>
</feature>
<accession>A0A4R7D6M1</accession>
<dbReference type="EMBL" id="SNZW01000013">
    <property type="protein sequence ID" value="TDS16799.1"/>
    <property type="molecule type" value="Genomic_DNA"/>
</dbReference>
<keyword evidence="4 8" id="KW-0812">Transmembrane</keyword>
<organism evidence="13 14">
    <name type="scientific">Maribacter caenipelagi</name>
    <dbReference type="NCBI Taxonomy" id="1447781"/>
    <lineage>
        <taxon>Bacteria</taxon>
        <taxon>Pseudomonadati</taxon>
        <taxon>Bacteroidota</taxon>
        <taxon>Flavobacteriia</taxon>
        <taxon>Flavobacteriales</taxon>
        <taxon>Flavobacteriaceae</taxon>
        <taxon>Maribacter</taxon>
    </lineage>
</organism>
<dbReference type="InterPro" id="IPR037066">
    <property type="entry name" value="Plug_dom_sf"/>
</dbReference>
<dbReference type="InterPro" id="IPR008969">
    <property type="entry name" value="CarboxyPept-like_regulatory"/>
</dbReference>
<evidence type="ECO:0000256" key="7">
    <source>
        <dbReference type="ARBA" id="ARBA00023237"/>
    </source>
</evidence>
<dbReference type="RefSeq" id="WP_133672302.1">
    <property type="nucleotide sequence ID" value="NZ_SNZW01000013.1"/>
</dbReference>
<evidence type="ECO:0000256" key="10">
    <source>
        <dbReference type="SAM" id="SignalP"/>
    </source>
</evidence>
<evidence type="ECO:0000259" key="12">
    <source>
        <dbReference type="Pfam" id="PF07715"/>
    </source>
</evidence>
<evidence type="ECO:0000256" key="8">
    <source>
        <dbReference type="PROSITE-ProRule" id="PRU01360"/>
    </source>
</evidence>
<dbReference type="InterPro" id="IPR023996">
    <property type="entry name" value="TonB-dep_OMP_SusC/RagA"/>
</dbReference>
<dbReference type="InterPro" id="IPR039426">
    <property type="entry name" value="TonB-dep_rcpt-like"/>
</dbReference>
<dbReference type="AlphaFoldDB" id="A0A4R7D6M1"/>
<protein>
    <submittedName>
        <fullName evidence="13">TonB-linked SusC/RagA family outer membrane protein</fullName>
    </submittedName>
</protein>